<comment type="caution">
    <text evidence="3">The sequence shown here is derived from an EMBL/GenBank/DDBJ whole genome shotgun (WGS) entry which is preliminary data.</text>
</comment>
<gene>
    <name evidence="3" type="ORF">LUZ62_048820</name>
</gene>
<feature type="region of interest" description="Disordered" evidence="1">
    <location>
        <begin position="499"/>
        <end position="531"/>
    </location>
</feature>
<protein>
    <recommendedName>
        <fullName evidence="2">Helitron helicase-like domain-containing protein</fullName>
    </recommendedName>
</protein>
<feature type="compositionally biased region" description="Low complexity" evidence="1">
    <location>
        <begin position="29"/>
        <end position="40"/>
    </location>
</feature>
<evidence type="ECO:0000313" key="4">
    <source>
        <dbReference type="Proteomes" id="UP001140206"/>
    </source>
</evidence>
<dbReference type="PANTHER" id="PTHR45786:SF74">
    <property type="entry name" value="ATP-DEPENDENT DNA HELICASE"/>
    <property type="match status" value="1"/>
</dbReference>
<feature type="domain" description="Helitron helicase-like" evidence="2">
    <location>
        <begin position="351"/>
        <end position="433"/>
    </location>
</feature>
<feature type="compositionally biased region" description="Polar residues" evidence="1">
    <location>
        <begin position="513"/>
        <end position="528"/>
    </location>
</feature>
<name>A0AAV8G0J4_9POAL</name>
<proteinExistence type="predicted"/>
<dbReference type="InterPro" id="IPR025476">
    <property type="entry name" value="Helitron_helicase-like"/>
</dbReference>
<evidence type="ECO:0000256" key="1">
    <source>
        <dbReference type="SAM" id="MobiDB-lite"/>
    </source>
</evidence>
<dbReference type="AlphaFoldDB" id="A0AAV8G0J4"/>
<dbReference type="EMBL" id="JAMFTS010000002">
    <property type="protein sequence ID" value="KAJ4797574.1"/>
    <property type="molecule type" value="Genomic_DNA"/>
</dbReference>
<evidence type="ECO:0000313" key="3">
    <source>
        <dbReference type="EMBL" id="KAJ4797574.1"/>
    </source>
</evidence>
<reference evidence="3" key="1">
    <citation type="submission" date="2022-08" db="EMBL/GenBank/DDBJ databases">
        <authorList>
            <person name="Marques A."/>
        </authorList>
    </citation>
    <scope>NUCLEOTIDE SEQUENCE</scope>
    <source>
        <strain evidence="3">RhyPub2mFocal</strain>
        <tissue evidence="3">Leaves</tissue>
    </source>
</reference>
<feature type="region of interest" description="Disordered" evidence="1">
    <location>
        <begin position="18"/>
        <end position="40"/>
    </location>
</feature>
<organism evidence="3 4">
    <name type="scientific">Rhynchospora pubera</name>
    <dbReference type="NCBI Taxonomy" id="906938"/>
    <lineage>
        <taxon>Eukaryota</taxon>
        <taxon>Viridiplantae</taxon>
        <taxon>Streptophyta</taxon>
        <taxon>Embryophyta</taxon>
        <taxon>Tracheophyta</taxon>
        <taxon>Spermatophyta</taxon>
        <taxon>Magnoliopsida</taxon>
        <taxon>Liliopsida</taxon>
        <taxon>Poales</taxon>
        <taxon>Cyperaceae</taxon>
        <taxon>Cyperoideae</taxon>
        <taxon>Rhynchosporeae</taxon>
        <taxon>Rhynchospora</taxon>
    </lineage>
</organism>
<evidence type="ECO:0000259" key="2">
    <source>
        <dbReference type="Pfam" id="PF14214"/>
    </source>
</evidence>
<dbReference type="PANTHER" id="PTHR45786">
    <property type="entry name" value="DNA BINDING PROTEIN-LIKE"/>
    <property type="match status" value="1"/>
</dbReference>
<accession>A0AAV8G0J4</accession>
<dbReference type="Proteomes" id="UP001140206">
    <property type="component" value="Chromosome 2"/>
</dbReference>
<sequence length="696" mass="78695">MLETPPAVPVSSMIYSPDSSIPETPPAVPVSSVISSPDSTVPETPPAIHVLNIADRPVYDDFGDPTYVCPDCYALFWYEERCRKDSRVDNPVYNLCCRGGRVDLPAVQPTPPALLQLLNPLGGPDSKHFLDNIRMYNSMFALTSMGVQVDNTVRAAHGPYVYRISGQLCHLMGSLIPDDDAPPQFAQLYMYDTENEIANRLSRFSGSDQYSVPRPHIVQALKEMLDQHNPYIQAFRSVRERIIEDSDNSLRLRIISHRSGDGRQYAAPTASEVVGLIVGDLDSQHFDRDIIVHRRSGQLQRISSLHPSYMPSQYPLLFVHGEDSFRLNIPYSTADLSSSSRVRQHVTMNEYYCYRLHVRTIGSNIILRSGRLLQQISVDMFACVDQSRLWYIHQNQSSLRSDTFQNVRNAVLNYDLYGHTVGRRIILPPSHVGVIHSVEFQKRGLPHVHIILWLANRADLADGASIDQVISAELPDPAHDPDAYDVVSQFMMHGPCGAARPNSPCRDRARISVNRNPNPGPGNSQQANEPERVIDEQVANNPANQRTKLTAWFELNTTDPQARNLTYPEVTKLYTWHDDEKKWQFRLQGYRLARMNFAQPGAGEIYYLRILLNCVRGAPSFEALRTVNHIIHPTFKEACNALGLLDDNTEWLSTMEEAAAMASSQQLRQIFIDMLLYSQVADARQLWESLLELYGR</sequence>
<dbReference type="Pfam" id="PF14214">
    <property type="entry name" value="Helitron_like_N"/>
    <property type="match status" value="1"/>
</dbReference>
<keyword evidence="4" id="KW-1185">Reference proteome</keyword>